<proteinExistence type="predicted"/>
<feature type="transmembrane region" description="Helical" evidence="10">
    <location>
        <begin position="456"/>
        <end position="476"/>
    </location>
</feature>
<feature type="transmembrane region" description="Helical" evidence="10">
    <location>
        <begin position="316"/>
        <end position="340"/>
    </location>
</feature>
<evidence type="ECO:0000313" key="12">
    <source>
        <dbReference type="Proteomes" id="UP000064967"/>
    </source>
</evidence>
<evidence type="ECO:0000256" key="3">
    <source>
        <dbReference type="ARBA" id="ARBA00022449"/>
    </source>
</evidence>
<keyword evidence="12" id="KW-1185">Reference proteome</keyword>
<dbReference type="NCBIfam" id="TIGR00797">
    <property type="entry name" value="matE"/>
    <property type="match status" value="1"/>
</dbReference>
<comment type="subcellular location">
    <subcellularLocation>
        <location evidence="1">Cell membrane</location>
        <topology evidence="1">Multi-pass membrane protein</topology>
    </subcellularLocation>
</comment>
<sequence length="494" mass="52005">MQFALRLLARGEVVCAPVVVNAEEDKQSFWSTVREALRGGQQDLTAIPISRAVTLLAVPTVLEMSMESLFAVVDIFYVSRLGSDAVAAVGLTESMLSPVYALAMGLSAGATAIIARRIGEKDREAASAVATQVVLTAVTVAALLSLVGVAFSRHLLAAMGATPGVVHTGTGYTSVMLGGSVTIFLLFVINAIFRSAGDAAVAMRSLWLANSLNIVLAPCFIFGVGPIPRMGVTGAAVATTVSRGIGVAYQVMTFRRGKGHVSLMARYLAPKLRTILELLRIGLPATLQVLIETASWLALVRIIARYGSEALAGYTIAMRVVIFALLPSWGLANAAATLVGQNLGAKEPDRARRSVWTIVRYNVAFLGPVGIIFALAPAAIVTLFTHEPEAVAYSADCLRIVALGFIVFAIGMVAVQAFNGAGDTTTPMIVNLLSFWGFKIPVAWFLASIVGLGPHGVFIAITAAYSVQGLLAVALFRRGRWAKVQIQEGGAAPH</sequence>
<evidence type="ECO:0000313" key="11">
    <source>
        <dbReference type="EMBL" id="AKU94531.1"/>
    </source>
</evidence>
<dbReference type="PANTHER" id="PTHR43298">
    <property type="entry name" value="MULTIDRUG RESISTANCE PROTEIN NORM-RELATED"/>
    <property type="match status" value="1"/>
</dbReference>
<dbReference type="EMBL" id="CP012333">
    <property type="protein sequence ID" value="AKU94531.1"/>
    <property type="molecule type" value="Genomic_DNA"/>
</dbReference>
<dbReference type="InterPro" id="IPR002528">
    <property type="entry name" value="MATE_fam"/>
</dbReference>
<dbReference type="PANTHER" id="PTHR43298:SF2">
    <property type="entry name" value="FMN_FAD EXPORTER YEEO-RELATED"/>
    <property type="match status" value="1"/>
</dbReference>
<dbReference type="GO" id="GO:0015297">
    <property type="term" value="F:antiporter activity"/>
    <property type="evidence" value="ECO:0007669"/>
    <property type="project" value="UniProtKB-KW"/>
</dbReference>
<evidence type="ECO:0000256" key="6">
    <source>
        <dbReference type="ARBA" id="ARBA00022989"/>
    </source>
</evidence>
<keyword evidence="2" id="KW-0813">Transport</keyword>
<keyword evidence="8 10" id="KW-0472">Membrane</keyword>
<feature type="transmembrane region" description="Helical" evidence="10">
    <location>
        <begin position="205"/>
        <end position="224"/>
    </location>
</feature>
<evidence type="ECO:0000256" key="9">
    <source>
        <dbReference type="ARBA" id="ARBA00031636"/>
    </source>
</evidence>
<dbReference type="CDD" id="cd13139">
    <property type="entry name" value="MATE_like_14"/>
    <property type="match status" value="1"/>
</dbReference>
<evidence type="ECO:0000256" key="4">
    <source>
        <dbReference type="ARBA" id="ARBA00022475"/>
    </source>
</evidence>
<dbReference type="Pfam" id="PF01554">
    <property type="entry name" value="MatE"/>
    <property type="match status" value="2"/>
</dbReference>
<feature type="transmembrane region" description="Helical" evidence="10">
    <location>
        <begin position="430"/>
        <end position="450"/>
    </location>
</feature>
<feature type="transmembrane region" description="Helical" evidence="10">
    <location>
        <begin position="281"/>
        <end position="304"/>
    </location>
</feature>
<dbReference type="InterPro" id="IPR048279">
    <property type="entry name" value="MdtK-like"/>
</dbReference>
<accession>A0A0K1PMA1</accession>
<keyword evidence="4" id="KW-1003">Cell membrane</keyword>
<dbReference type="GO" id="GO:0042910">
    <property type="term" value="F:xenobiotic transmembrane transporter activity"/>
    <property type="evidence" value="ECO:0007669"/>
    <property type="project" value="InterPro"/>
</dbReference>
<name>A0A0K1PMA1_9BACT</name>
<protein>
    <recommendedName>
        <fullName evidence="9">Multidrug-efflux transporter</fullName>
    </recommendedName>
</protein>
<evidence type="ECO:0000256" key="7">
    <source>
        <dbReference type="ARBA" id="ARBA00023065"/>
    </source>
</evidence>
<evidence type="ECO:0000256" key="2">
    <source>
        <dbReference type="ARBA" id="ARBA00022448"/>
    </source>
</evidence>
<evidence type="ECO:0000256" key="8">
    <source>
        <dbReference type="ARBA" id="ARBA00023136"/>
    </source>
</evidence>
<dbReference type="KEGG" id="llu:AKJ09_01195"/>
<dbReference type="PIRSF" id="PIRSF006603">
    <property type="entry name" value="DinF"/>
    <property type="match status" value="1"/>
</dbReference>
<feature type="transmembrane region" description="Helical" evidence="10">
    <location>
        <begin position="398"/>
        <end position="418"/>
    </location>
</feature>
<feature type="transmembrane region" description="Helical" evidence="10">
    <location>
        <begin position="361"/>
        <end position="386"/>
    </location>
</feature>
<dbReference type="Proteomes" id="UP000064967">
    <property type="component" value="Chromosome"/>
</dbReference>
<dbReference type="GO" id="GO:0005886">
    <property type="term" value="C:plasma membrane"/>
    <property type="evidence" value="ECO:0007669"/>
    <property type="project" value="UniProtKB-SubCell"/>
</dbReference>
<dbReference type="STRING" id="1391654.AKJ09_01195"/>
<reference evidence="11 12" key="1">
    <citation type="submission" date="2015-08" db="EMBL/GenBank/DDBJ databases">
        <authorList>
            <person name="Babu N.S."/>
            <person name="Beckwith C.J."/>
            <person name="Beseler K.G."/>
            <person name="Brison A."/>
            <person name="Carone J.V."/>
            <person name="Caskin T.P."/>
            <person name="Diamond M."/>
            <person name="Durham M.E."/>
            <person name="Foxe J.M."/>
            <person name="Go M."/>
            <person name="Henderson B.A."/>
            <person name="Jones I.B."/>
            <person name="McGettigan J.A."/>
            <person name="Micheletti S.J."/>
            <person name="Nasrallah M.E."/>
            <person name="Ortiz D."/>
            <person name="Piller C.R."/>
            <person name="Privatt S.R."/>
            <person name="Schneider S.L."/>
            <person name="Sharp S."/>
            <person name="Smith T.C."/>
            <person name="Stanton J.D."/>
            <person name="Ullery H.E."/>
            <person name="Wilson R.J."/>
            <person name="Serrano M.G."/>
            <person name="Buck G."/>
            <person name="Lee V."/>
            <person name="Wang Y."/>
            <person name="Carvalho R."/>
            <person name="Voegtly L."/>
            <person name="Shi R."/>
            <person name="Duckworth R."/>
            <person name="Johnson A."/>
            <person name="Loviza R."/>
            <person name="Walstead R."/>
            <person name="Shah Z."/>
            <person name="Kiflezghi M."/>
            <person name="Wade K."/>
            <person name="Ball S.L."/>
            <person name="Bradley K.W."/>
            <person name="Asai D.J."/>
            <person name="Bowman C.A."/>
            <person name="Russell D.A."/>
            <person name="Pope W.H."/>
            <person name="Jacobs-Sera D."/>
            <person name="Hendrix R.W."/>
            <person name="Hatfull G.F."/>
        </authorList>
    </citation>
    <scope>NUCLEOTIDE SEQUENCE [LARGE SCALE GENOMIC DNA]</scope>
    <source>
        <strain evidence="11 12">DSM 27648</strain>
    </source>
</reference>
<feature type="transmembrane region" description="Helical" evidence="10">
    <location>
        <begin position="127"/>
        <end position="151"/>
    </location>
</feature>
<evidence type="ECO:0000256" key="10">
    <source>
        <dbReference type="SAM" id="Phobius"/>
    </source>
</evidence>
<evidence type="ECO:0000256" key="1">
    <source>
        <dbReference type="ARBA" id="ARBA00004651"/>
    </source>
</evidence>
<feature type="transmembrane region" description="Helical" evidence="10">
    <location>
        <begin position="230"/>
        <end position="249"/>
    </location>
</feature>
<feature type="transmembrane region" description="Helical" evidence="10">
    <location>
        <begin position="171"/>
        <end position="193"/>
    </location>
</feature>
<evidence type="ECO:0000256" key="5">
    <source>
        <dbReference type="ARBA" id="ARBA00022692"/>
    </source>
</evidence>
<dbReference type="GO" id="GO:0006811">
    <property type="term" value="P:monoatomic ion transport"/>
    <property type="evidence" value="ECO:0007669"/>
    <property type="project" value="UniProtKB-KW"/>
</dbReference>
<organism evidence="11 12">
    <name type="scientific">Labilithrix luteola</name>
    <dbReference type="NCBI Taxonomy" id="1391654"/>
    <lineage>
        <taxon>Bacteria</taxon>
        <taxon>Pseudomonadati</taxon>
        <taxon>Myxococcota</taxon>
        <taxon>Polyangia</taxon>
        <taxon>Polyangiales</taxon>
        <taxon>Labilitrichaceae</taxon>
        <taxon>Labilithrix</taxon>
    </lineage>
</organism>
<keyword evidence="5 10" id="KW-0812">Transmembrane</keyword>
<feature type="transmembrane region" description="Helical" evidence="10">
    <location>
        <begin position="97"/>
        <end position="115"/>
    </location>
</feature>
<keyword evidence="3" id="KW-0050">Antiport</keyword>
<keyword evidence="6 10" id="KW-1133">Transmembrane helix</keyword>
<dbReference type="AlphaFoldDB" id="A0A0K1PMA1"/>
<dbReference type="InterPro" id="IPR050222">
    <property type="entry name" value="MATE_MdtK"/>
</dbReference>
<dbReference type="PATRIC" id="fig|1391654.3.peg.1211"/>
<keyword evidence="7" id="KW-0406">Ion transport</keyword>
<gene>
    <name evidence="11" type="ORF">AKJ09_01195</name>
</gene>